<comment type="caution">
    <text evidence="1">The sequence shown here is derived from an EMBL/GenBank/DDBJ whole genome shotgun (WGS) entry which is preliminary data.</text>
</comment>
<dbReference type="Proteomes" id="UP001149140">
    <property type="component" value="Unassembled WGS sequence"/>
</dbReference>
<evidence type="ECO:0000313" key="1">
    <source>
        <dbReference type="EMBL" id="MDA0167061.1"/>
    </source>
</evidence>
<dbReference type="Gene3D" id="3.10.450.50">
    <property type="match status" value="1"/>
</dbReference>
<dbReference type="AlphaFoldDB" id="A0A9X3N1S4"/>
<name>A0A9X3N1S4_9ACTN</name>
<dbReference type="EMBL" id="JAPDOD010000086">
    <property type="protein sequence ID" value="MDA0167061.1"/>
    <property type="molecule type" value="Genomic_DNA"/>
</dbReference>
<keyword evidence="2" id="KW-1185">Reference proteome</keyword>
<gene>
    <name evidence="1" type="ORF">OM076_42770</name>
</gene>
<evidence type="ECO:0000313" key="2">
    <source>
        <dbReference type="Proteomes" id="UP001149140"/>
    </source>
</evidence>
<dbReference type="InterPro" id="IPR032710">
    <property type="entry name" value="NTF2-like_dom_sf"/>
</dbReference>
<organism evidence="1 2">
    <name type="scientific">Solirubrobacter ginsenosidimutans</name>
    <dbReference type="NCBI Taxonomy" id="490573"/>
    <lineage>
        <taxon>Bacteria</taxon>
        <taxon>Bacillati</taxon>
        <taxon>Actinomycetota</taxon>
        <taxon>Thermoleophilia</taxon>
        <taxon>Solirubrobacterales</taxon>
        <taxon>Solirubrobacteraceae</taxon>
        <taxon>Solirubrobacter</taxon>
    </lineage>
</organism>
<proteinExistence type="predicted"/>
<dbReference type="SUPFAM" id="SSF54427">
    <property type="entry name" value="NTF2-like"/>
    <property type="match status" value="1"/>
</dbReference>
<protein>
    <recommendedName>
        <fullName evidence="3">Nuclear transport factor 2 family protein</fullName>
    </recommendedName>
</protein>
<sequence>MVIDDVTRDLYVAEVHAEARWVETGKPYVQDYVIWMTLGEDGRIRSWREYWDKDRLWPPTSVRLALAPFETARLVLEREP</sequence>
<dbReference type="RefSeq" id="WP_270046312.1">
    <property type="nucleotide sequence ID" value="NZ_JAPDOD010000086.1"/>
</dbReference>
<evidence type="ECO:0008006" key="3">
    <source>
        <dbReference type="Google" id="ProtNLM"/>
    </source>
</evidence>
<reference evidence="1" key="1">
    <citation type="submission" date="2022-10" db="EMBL/GenBank/DDBJ databases">
        <title>The WGS of Solirubrobacter ginsenosidimutans DSM 21036.</title>
        <authorList>
            <person name="Jiang Z."/>
        </authorList>
    </citation>
    <scope>NUCLEOTIDE SEQUENCE</scope>
    <source>
        <strain evidence="1">DSM 21036</strain>
    </source>
</reference>
<accession>A0A9X3N1S4</accession>